<evidence type="ECO:0000256" key="1">
    <source>
        <dbReference type="ARBA" id="ARBA00004141"/>
    </source>
</evidence>
<dbReference type="GO" id="GO:0016020">
    <property type="term" value="C:membrane"/>
    <property type="evidence" value="ECO:0007669"/>
    <property type="project" value="UniProtKB-SubCell"/>
</dbReference>
<evidence type="ECO:0000313" key="7">
    <source>
        <dbReference type="EMBL" id="RWR86798.1"/>
    </source>
</evidence>
<dbReference type="OrthoDB" id="664300at2759"/>
<dbReference type="Proteomes" id="UP000283530">
    <property type="component" value="Unassembled WGS sequence"/>
</dbReference>
<proteinExistence type="inferred from homology"/>
<feature type="transmembrane region" description="Helical" evidence="6">
    <location>
        <begin position="71"/>
        <end position="95"/>
    </location>
</feature>
<dbReference type="PANTHER" id="PTHR32191">
    <property type="entry name" value="TETRASPANIN-8-RELATED"/>
    <property type="match status" value="1"/>
</dbReference>
<dbReference type="Pfam" id="PF00335">
    <property type="entry name" value="Tetraspanin"/>
    <property type="match status" value="1"/>
</dbReference>
<dbReference type="EMBL" id="QPKB01000006">
    <property type="protein sequence ID" value="RWR86798.1"/>
    <property type="molecule type" value="Genomic_DNA"/>
</dbReference>
<evidence type="ECO:0000256" key="2">
    <source>
        <dbReference type="ARBA" id="ARBA00006840"/>
    </source>
</evidence>
<evidence type="ECO:0000256" key="4">
    <source>
        <dbReference type="ARBA" id="ARBA00022989"/>
    </source>
</evidence>
<feature type="transmembrane region" description="Helical" evidence="6">
    <location>
        <begin position="41"/>
        <end position="65"/>
    </location>
</feature>
<comment type="subcellular location">
    <subcellularLocation>
        <location evidence="1">Membrane</location>
        <topology evidence="1">Multi-pass membrane protein</topology>
    </subcellularLocation>
</comment>
<evidence type="ECO:0000313" key="8">
    <source>
        <dbReference type="Proteomes" id="UP000283530"/>
    </source>
</evidence>
<gene>
    <name evidence="7" type="ORF">CKAN_01571500</name>
</gene>
<comment type="caution">
    <text evidence="7">The sequence shown here is derived from an EMBL/GenBank/DDBJ whole genome shotgun (WGS) entry which is preliminary data.</text>
</comment>
<dbReference type="AlphaFoldDB" id="A0A3S3N7H5"/>
<reference evidence="7 8" key="1">
    <citation type="journal article" date="2019" name="Nat. Plants">
        <title>Stout camphor tree genome fills gaps in understanding of flowering plant genome evolution.</title>
        <authorList>
            <person name="Chaw S.M."/>
            <person name="Liu Y.C."/>
            <person name="Wu Y.W."/>
            <person name="Wang H.Y."/>
            <person name="Lin C.I."/>
            <person name="Wu C.S."/>
            <person name="Ke H.M."/>
            <person name="Chang L.Y."/>
            <person name="Hsu C.Y."/>
            <person name="Yang H.T."/>
            <person name="Sudianto E."/>
            <person name="Hsu M.H."/>
            <person name="Wu K.P."/>
            <person name="Wang L.N."/>
            <person name="Leebens-Mack J.H."/>
            <person name="Tsai I.J."/>
        </authorList>
    </citation>
    <scope>NUCLEOTIDE SEQUENCE [LARGE SCALE GENOMIC DNA]</scope>
    <source>
        <strain evidence="8">cv. Chaw 1501</strain>
        <tissue evidence="7">Young leaves</tissue>
    </source>
</reference>
<dbReference type="InterPro" id="IPR018499">
    <property type="entry name" value="Tetraspanin/Peripherin"/>
</dbReference>
<sequence>MALSNTLIGCINFIAMVLSVPVIFTGFALASRALDTCVKLLQWPIIILGILILVVAVTGFVGGFWRIRWLMFFYFVAMLIAIILLAGLIVFVYMITNKGSGHPVPNRAFLEYQLDDYSGRLRQRVVNPFRWDHIKGCLNTTTMCAGLNQRYRFAQDFFDAQISPIQSGCCKPPTSCGYTFVNPTYWTSPNNTGADLDCLMWSNEQTQLCYACDSCKAGLLASLKSEWRRADLILAVTLVGLICVYLIGCCWAISSAKKEDPCRRHKQSHEQR</sequence>
<dbReference type="InterPro" id="IPR044991">
    <property type="entry name" value="TET_plant"/>
</dbReference>
<dbReference type="GO" id="GO:0009734">
    <property type="term" value="P:auxin-activated signaling pathway"/>
    <property type="evidence" value="ECO:0007669"/>
    <property type="project" value="InterPro"/>
</dbReference>
<comment type="similarity">
    <text evidence="2">Belongs to the tetraspanin (TM4SF) family.</text>
</comment>
<protein>
    <submittedName>
        <fullName evidence="7">Protein TORNADO 2</fullName>
    </submittedName>
</protein>
<keyword evidence="4 6" id="KW-1133">Transmembrane helix</keyword>
<evidence type="ECO:0000256" key="6">
    <source>
        <dbReference type="SAM" id="Phobius"/>
    </source>
</evidence>
<feature type="transmembrane region" description="Helical" evidence="6">
    <location>
        <begin position="6"/>
        <end position="29"/>
    </location>
</feature>
<evidence type="ECO:0000256" key="3">
    <source>
        <dbReference type="ARBA" id="ARBA00022692"/>
    </source>
</evidence>
<keyword evidence="8" id="KW-1185">Reference proteome</keyword>
<keyword evidence="3 6" id="KW-0812">Transmembrane</keyword>
<evidence type="ECO:0000256" key="5">
    <source>
        <dbReference type="ARBA" id="ARBA00023136"/>
    </source>
</evidence>
<feature type="transmembrane region" description="Helical" evidence="6">
    <location>
        <begin position="232"/>
        <end position="254"/>
    </location>
</feature>
<accession>A0A3S3N7H5</accession>
<name>A0A3S3N7H5_9MAGN</name>
<keyword evidence="5 6" id="KW-0472">Membrane</keyword>
<organism evidence="7 8">
    <name type="scientific">Cinnamomum micranthum f. kanehirae</name>
    <dbReference type="NCBI Taxonomy" id="337451"/>
    <lineage>
        <taxon>Eukaryota</taxon>
        <taxon>Viridiplantae</taxon>
        <taxon>Streptophyta</taxon>
        <taxon>Embryophyta</taxon>
        <taxon>Tracheophyta</taxon>
        <taxon>Spermatophyta</taxon>
        <taxon>Magnoliopsida</taxon>
        <taxon>Magnoliidae</taxon>
        <taxon>Laurales</taxon>
        <taxon>Lauraceae</taxon>
        <taxon>Cinnamomum</taxon>
    </lineage>
</organism>